<organism evidence="2 3">
    <name type="scientific">Caulobacter phage Ccr32</name>
    <dbReference type="NCBI Taxonomy" id="1959738"/>
    <lineage>
        <taxon>Viruses</taxon>
        <taxon>Duplodnaviria</taxon>
        <taxon>Heunggongvirae</taxon>
        <taxon>Uroviricota</taxon>
        <taxon>Caudoviricetes</taxon>
        <taxon>Jeanschmidtviridae</taxon>
        <taxon>Shapirovirus</taxon>
        <taxon>Shapirovirus cbk</taxon>
    </lineage>
</organism>
<keyword evidence="1" id="KW-0175">Coiled coil</keyword>
<reference evidence="3" key="1">
    <citation type="journal article" date="2017" name="Curr. Microbiol.">
        <title>Genomic Diversity of Type B3 Bacteriophages of Caulobacter crescentus.</title>
        <authorList>
            <person name="Ash K.T."/>
            <person name="Drake K.M."/>
            <person name="Gibbs W.S."/>
            <person name="Ely B."/>
        </authorList>
    </citation>
    <scope>NUCLEOTIDE SEQUENCE [LARGE SCALE GENOMIC DNA]</scope>
</reference>
<evidence type="ECO:0000313" key="3">
    <source>
        <dbReference type="Proteomes" id="UP000222485"/>
    </source>
</evidence>
<accession>A0A1V0EDG4</accession>
<feature type="coiled-coil region" evidence="1">
    <location>
        <begin position="57"/>
        <end position="84"/>
    </location>
</feature>
<evidence type="ECO:0000313" key="2">
    <source>
        <dbReference type="EMBL" id="ARB14962.1"/>
    </source>
</evidence>
<proteinExistence type="predicted"/>
<sequence>MSYLLSPYKAPEPEVVAAHAKTLLAQQGYSARDALIGRCQEASVDLARTAGLNVAEAAEVGEEIANLQRLVAELTATQAKLEAEGRSAYEAAALNAATAVYLSRGLTP</sequence>
<gene>
    <name evidence="2" type="ORF">Ccr32_gp043</name>
</gene>
<dbReference type="EMBL" id="KY555146">
    <property type="protein sequence ID" value="ARB14962.1"/>
    <property type="molecule type" value="Genomic_DNA"/>
</dbReference>
<evidence type="ECO:0000256" key="1">
    <source>
        <dbReference type="SAM" id="Coils"/>
    </source>
</evidence>
<protein>
    <submittedName>
        <fullName evidence="2">Uncharacterized protein</fullName>
    </submittedName>
</protein>
<name>A0A1V0EDG4_9CAUD</name>
<dbReference type="Proteomes" id="UP000222485">
    <property type="component" value="Genome"/>
</dbReference>